<gene>
    <name evidence="2" type="ORF">QFZ49_005391</name>
</gene>
<feature type="region of interest" description="Disordered" evidence="1">
    <location>
        <begin position="93"/>
        <end position="132"/>
    </location>
</feature>
<feature type="compositionally biased region" description="Basic and acidic residues" evidence="1">
    <location>
        <begin position="93"/>
        <end position="110"/>
    </location>
</feature>
<dbReference type="Proteomes" id="UP001223072">
    <property type="component" value="Unassembled WGS sequence"/>
</dbReference>
<evidence type="ECO:0000256" key="1">
    <source>
        <dbReference type="SAM" id="MobiDB-lite"/>
    </source>
</evidence>
<reference evidence="2 3" key="1">
    <citation type="submission" date="2023-07" db="EMBL/GenBank/DDBJ databases">
        <title>Comparative genomics of wheat-associated soil bacteria to identify genetic determinants of phenazine resistance.</title>
        <authorList>
            <person name="Mouncey N."/>
        </authorList>
    </citation>
    <scope>NUCLEOTIDE SEQUENCE [LARGE SCALE GENOMIC DNA]</scope>
    <source>
        <strain evidence="2 3">W2I16</strain>
    </source>
</reference>
<accession>A0ABU0RTU8</accession>
<evidence type="ECO:0000313" key="3">
    <source>
        <dbReference type="Proteomes" id="UP001223072"/>
    </source>
</evidence>
<evidence type="ECO:0008006" key="4">
    <source>
        <dbReference type="Google" id="ProtNLM"/>
    </source>
</evidence>
<protein>
    <recommendedName>
        <fullName evidence="4">Ribosomal subunit interface protein</fullName>
    </recommendedName>
</protein>
<comment type="caution">
    <text evidence="2">The sequence shown here is derived from an EMBL/GenBank/DDBJ whole genome shotgun (WGS) entry which is preliminary data.</text>
</comment>
<name>A0ABU0RTU8_9ACTN</name>
<keyword evidence="3" id="KW-1185">Reference proteome</keyword>
<evidence type="ECO:0000313" key="2">
    <source>
        <dbReference type="EMBL" id="MDQ0935419.1"/>
    </source>
</evidence>
<sequence>MNSDSTQAKPAVRLRSVGAVDEETLAYARTKIDAVVGRTGLPAVCGDVRVVRAAAHHVDRPWSAKADLRVGGHPVVVMVEEATGTALVDRLQDRLRRQTDKAAHSWDHGHRTPAPPWRGGNLPPAAEGPGAA</sequence>
<dbReference type="EMBL" id="JAUSZS010000007">
    <property type="protein sequence ID" value="MDQ0935419.1"/>
    <property type="molecule type" value="Genomic_DNA"/>
</dbReference>
<organism evidence="2 3">
    <name type="scientific">Streptomyces turgidiscabies</name>
    <dbReference type="NCBI Taxonomy" id="85558"/>
    <lineage>
        <taxon>Bacteria</taxon>
        <taxon>Bacillati</taxon>
        <taxon>Actinomycetota</taxon>
        <taxon>Actinomycetes</taxon>
        <taxon>Kitasatosporales</taxon>
        <taxon>Streptomycetaceae</taxon>
        <taxon>Streptomyces</taxon>
    </lineage>
</organism>
<proteinExistence type="predicted"/>
<dbReference type="RefSeq" id="WP_307628984.1">
    <property type="nucleotide sequence ID" value="NZ_JAUSZS010000007.1"/>
</dbReference>